<proteinExistence type="predicted"/>
<name>A0A2U8FS99_9BURK</name>
<accession>A0A2U8FS99</accession>
<dbReference type="InterPro" id="IPR011006">
    <property type="entry name" value="CheY-like_superfamily"/>
</dbReference>
<dbReference type="SMART" id="SM01012">
    <property type="entry name" value="ANTAR"/>
    <property type="match status" value="1"/>
</dbReference>
<dbReference type="InterPro" id="IPR036388">
    <property type="entry name" value="WH-like_DNA-bd_sf"/>
</dbReference>
<dbReference type="Pfam" id="PF03861">
    <property type="entry name" value="ANTAR"/>
    <property type="match status" value="1"/>
</dbReference>
<dbReference type="Proteomes" id="UP000244892">
    <property type="component" value="Chromosome"/>
</dbReference>
<dbReference type="InterPro" id="IPR005561">
    <property type="entry name" value="ANTAR"/>
</dbReference>
<reference evidence="2 3" key="1">
    <citation type="submission" date="2018-05" db="EMBL/GenBank/DDBJ databases">
        <title>complete genome sequence of Aquabacterium olei NBRC 110486.</title>
        <authorList>
            <person name="Tang B."/>
            <person name="Chang J."/>
            <person name="Zhang L."/>
            <person name="Yang H."/>
        </authorList>
    </citation>
    <scope>NUCLEOTIDE SEQUENCE [LARGE SCALE GENOMIC DNA]</scope>
    <source>
        <strain evidence="2 3">NBRC 110486</strain>
    </source>
</reference>
<gene>
    <name evidence="2" type="ORF">DEH84_11265</name>
</gene>
<organism evidence="2 3">
    <name type="scientific">Aquabacterium olei</name>
    <dbReference type="NCBI Taxonomy" id="1296669"/>
    <lineage>
        <taxon>Bacteria</taxon>
        <taxon>Pseudomonadati</taxon>
        <taxon>Pseudomonadota</taxon>
        <taxon>Betaproteobacteria</taxon>
        <taxon>Burkholderiales</taxon>
        <taxon>Aquabacterium</taxon>
    </lineage>
</organism>
<evidence type="ECO:0000313" key="2">
    <source>
        <dbReference type="EMBL" id="AWI53941.1"/>
    </source>
</evidence>
<protein>
    <submittedName>
        <fullName evidence="2">Response regulator</fullName>
    </submittedName>
</protein>
<dbReference type="PIRSF" id="PIRSF036382">
    <property type="entry name" value="RR_antiterm"/>
    <property type="match status" value="1"/>
</dbReference>
<dbReference type="GO" id="GO:0003723">
    <property type="term" value="F:RNA binding"/>
    <property type="evidence" value="ECO:0007669"/>
    <property type="project" value="InterPro"/>
</dbReference>
<evidence type="ECO:0000259" key="1">
    <source>
        <dbReference type="PROSITE" id="PS50921"/>
    </source>
</evidence>
<dbReference type="SUPFAM" id="SSF52172">
    <property type="entry name" value="CheY-like"/>
    <property type="match status" value="1"/>
</dbReference>
<dbReference type="KEGG" id="aon:DEH84_11265"/>
<dbReference type="InterPro" id="IPR008327">
    <property type="entry name" value="Sig_transdc_resp-reg_antiterm"/>
</dbReference>
<dbReference type="Gene3D" id="3.40.50.2300">
    <property type="match status" value="1"/>
</dbReference>
<dbReference type="AlphaFoldDB" id="A0A2U8FS99"/>
<dbReference type="RefSeq" id="WP_109036937.1">
    <property type="nucleotide sequence ID" value="NZ_CP029210.1"/>
</dbReference>
<dbReference type="PROSITE" id="PS50921">
    <property type="entry name" value="ANTAR"/>
    <property type="match status" value="1"/>
</dbReference>
<dbReference type="OrthoDB" id="9782798at2"/>
<sequence length="212" mass="23571">MKAEARPNHLRLVIVLPVALSAEPDEAEVAEAERTRVLRIALLEAGYNVVATLPGDRFLPERIAQIQPDMIVVDAESQGRDILEHVVMATRDERRPIVMFSDDEDTSHVRRAIAAGVSAYVAAGVPSDHVRPVIEVAMARFEHEEQLRRELADARSQLEERKVVDRAKGLLMSRQGLSEQEAYARLRKAAMDKGIRLAEVAQRLIDAADLLG</sequence>
<feature type="domain" description="ANTAR" evidence="1">
    <location>
        <begin position="144"/>
        <end position="205"/>
    </location>
</feature>
<dbReference type="Gene3D" id="1.10.10.10">
    <property type="entry name" value="Winged helix-like DNA-binding domain superfamily/Winged helix DNA-binding domain"/>
    <property type="match status" value="1"/>
</dbReference>
<evidence type="ECO:0000313" key="3">
    <source>
        <dbReference type="Proteomes" id="UP000244892"/>
    </source>
</evidence>
<keyword evidence="3" id="KW-1185">Reference proteome</keyword>
<dbReference type="EMBL" id="CP029210">
    <property type="protein sequence ID" value="AWI53941.1"/>
    <property type="molecule type" value="Genomic_DNA"/>
</dbReference>